<dbReference type="RefSeq" id="WP_274151153.1">
    <property type="nucleotide sequence ID" value="NZ_CP117811.1"/>
</dbReference>
<dbReference type="InterPro" id="IPR016187">
    <property type="entry name" value="CTDL_fold"/>
</dbReference>
<dbReference type="Proteomes" id="UP001214250">
    <property type="component" value="Chromosome 1"/>
</dbReference>
<protein>
    <submittedName>
        <fullName evidence="2">Formylglycine-generating enzyme family protein</fullName>
    </submittedName>
</protein>
<accession>A0ABY7VS43</accession>
<sequence length="275" mass="31958">MELENIGPIGPSIVDDYPRDDFGDFFEMESVEIQMKKILPGSYYKGKDDGHVNERPRHRVHMTRSFWMSLHPITEYQYQEVIKKNPSMFKDHEGAPSYPVEKVSWDNAVSFCKKLTEVEREAGRLPEPYVYRLPTEAEWEYVCRGGSDEDFVEDIETISWYFKNSNERAHVVGTKEPNNWGFYDMQGNVWEWVMDGCDFQELEYYENPAHQLQKVDVDDAINPFNKDGANKIAKGGCWLLDPAACRPSARFINPPDSKYFVLGFRIVLGEPLSKK</sequence>
<keyword evidence="3" id="KW-1185">Reference proteome</keyword>
<feature type="domain" description="Sulfatase-modifying factor enzyme-like" evidence="1">
    <location>
        <begin position="35"/>
        <end position="267"/>
    </location>
</feature>
<organism evidence="2 3">
    <name type="scientific">Lentisphaera profundi</name>
    <dbReference type="NCBI Taxonomy" id="1658616"/>
    <lineage>
        <taxon>Bacteria</taxon>
        <taxon>Pseudomonadati</taxon>
        <taxon>Lentisphaerota</taxon>
        <taxon>Lentisphaeria</taxon>
        <taxon>Lentisphaerales</taxon>
        <taxon>Lentisphaeraceae</taxon>
        <taxon>Lentisphaera</taxon>
    </lineage>
</organism>
<proteinExistence type="predicted"/>
<name>A0ABY7VS43_9BACT</name>
<evidence type="ECO:0000313" key="3">
    <source>
        <dbReference type="Proteomes" id="UP001214250"/>
    </source>
</evidence>
<dbReference type="SUPFAM" id="SSF56436">
    <property type="entry name" value="C-type lectin-like"/>
    <property type="match status" value="1"/>
</dbReference>
<evidence type="ECO:0000313" key="2">
    <source>
        <dbReference type="EMBL" id="WDE97020.1"/>
    </source>
</evidence>
<dbReference type="InterPro" id="IPR005532">
    <property type="entry name" value="SUMF_dom"/>
</dbReference>
<dbReference type="Gene3D" id="3.90.1580.10">
    <property type="entry name" value="paralog of FGE (formylglycine-generating enzyme)"/>
    <property type="match status" value="1"/>
</dbReference>
<evidence type="ECO:0000259" key="1">
    <source>
        <dbReference type="Pfam" id="PF03781"/>
    </source>
</evidence>
<gene>
    <name evidence="2" type="ORF">PQO03_03470</name>
</gene>
<dbReference type="PANTHER" id="PTHR23150">
    <property type="entry name" value="SULFATASE MODIFYING FACTOR 1, 2"/>
    <property type="match status" value="1"/>
</dbReference>
<dbReference type="EMBL" id="CP117811">
    <property type="protein sequence ID" value="WDE97020.1"/>
    <property type="molecule type" value="Genomic_DNA"/>
</dbReference>
<dbReference type="PANTHER" id="PTHR23150:SF19">
    <property type="entry name" value="FORMYLGLYCINE-GENERATING ENZYME"/>
    <property type="match status" value="1"/>
</dbReference>
<reference evidence="2 3" key="1">
    <citation type="submission" date="2023-02" db="EMBL/GenBank/DDBJ databases">
        <title>Genome sequence of Lentisphaera profundi SAORIC-696.</title>
        <authorList>
            <person name="Kim e."/>
            <person name="Cho J.-C."/>
            <person name="Choi A."/>
            <person name="Kang I."/>
        </authorList>
    </citation>
    <scope>NUCLEOTIDE SEQUENCE [LARGE SCALE GENOMIC DNA]</scope>
    <source>
        <strain evidence="2 3">SAORIC-696</strain>
    </source>
</reference>
<dbReference type="InterPro" id="IPR042095">
    <property type="entry name" value="SUMF_sf"/>
</dbReference>
<dbReference type="InterPro" id="IPR051043">
    <property type="entry name" value="Sulfatase_Mod_Factor_Kinase"/>
</dbReference>
<dbReference type="Pfam" id="PF03781">
    <property type="entry name" value="FGE-sulfatase"/>
    <property type="match status" value="1"/>
</dbReference>